<evidence type="ECO:0000313" key="1">
    <source>
        <dbReference type="EMBL" id="GAF93172.1"/>
    </source>
</evidence>
<organism evidence="1">
    <name type="scientific">marine sediment metagenome</name>
    <dbReference type="NCBI Taxonomy" id="412755"/>
    <lineage>
        <taxon>unclassified sequences</taxon>
        <taxon>metagenomes</taxon>
        <taxon>ecological metagenomes</taxon>
    </lineage>
</organism>
<comment type="caution">
    <text evidence="1">The sequence shown here is derived from an EMBL/GenBank/DDBJ whole genome shotgun (WGS) entry which is preliminary data.</text>
</comment>
<dbReference type="AlphaFoldDB" id="X0TYF7"/>
<protein>
    <submittedName>
        <fullName evidence="1">Uncharacterized protein</fullName>
    </submittedName>
</protein>
<gene>
    <name evidence="1" type="ORF">S01H1_29825</name>
</gene>
<name>X0TYF7_9ZZZZ</name>
<feature type="non-terminal residue" evidence="1">
    <location>
        <position position="1"/>
    </location>
</feature>
<sequence length="139" mass="14784">PITGATLSLENNMTYLTPEELAIVNLPLSGFAGNRVTSGSFTAYLNTGAMGTGGLLQDMLAKIESSVSNNFHILFKMGGAGTPRVEFDIPHANLSVPTTNVEDLITTEISFSAKPWDSTAAAASFEDTNELTITYYDKA</sequence>
<reference evidence="1" key="1">
    <citation type="journal article" date="2014" name="Front. Microbiol.">
        <title>High frequency of phylogenetically diverse reductive dehalogenase-homologous genes in deep subseafloor sedimentary metagenomes.</title>
        <authorList>
            <person name="Kawai M."/>
            <person name="Futagami T."/>
            <person name="Toyoda A."/>
            <person name="Takaki Y."/>
            <person name="Nishi S."/>
            <person name="Hori S."/>
            <person name="Arai W."/>
            <person name="Tsubouchi T."/>
            <person name="Morono Y."/>
            <person name="Uchiyama I."/>
            <person name="Ito T."/>
            <person name="Fujiyama A."/>
            <person name="Inagaki F."/>
            <person name="Takami H."/>
        </authorList>
    </citation>
    <scope>NUCLEOTIDE SEQUENCE</scope>
    <source>
        <strain evidence="1">Expedition CK06-06</strain>
    </source>
</reference>
<proteinExistence type="predicted"/>
<dbReference type="EMBL" id="BARS01018323">
    <property type="protein sequence ID" value="GAF93172.1"/>
    <property type="molecule type" value="Genomic_DNA"/>
</dbReference>
<accession>X0TYF7</accession>